<gene>
    <name evidence="2" type="ORF">BDV98DRAFT_558530</name>
</gene>
<evidence type="ECO:0000313" key="3">
    <source>
        <dbReference type="Proteomes" id="UP000305067"/>
    </source>
</evidence>
<keyword evidence="1" id="KW-0732">Signal</keyword>
<evidence type="ECO:0000256" key="1">
    <source>
        <dbReference type="SAM" id="SignalP"/>
    </source>
</evidence>
<dbReference type="Proteomes" id="UP000305067">
    <property type="component" value="Unassembled WGS sequence"/>
</dbReference>
<organism evidence="2 3">
    <name type="scientific">Pterulicium gracile</name>
    <dbReference type="NCBI Taxonomy" id="1884261"/>
    <lineage>
        <taxon>Eukaryota</taxon>
        <taxon>Fungi</taxon>
        <taxon>Dikarya</taxon>
        <taxon>Basidiomycota</taxon>
        <taxon>Agaricomycotina</taxon>
        <taxon>Agaricomycetes</taxon>
        <taxon>Agaricomycetidae</taxon>
        <taxon>Agaricales</taxon>
        <taxon>Pleurotineae</taxon>
        <taxon>Pterulaceae</taxon>
        <taxon>Pterulicium</taxon>
    </lineage>
</organism>
<accession>A0A5C3R0L1</accession>
<proteinExistence type="predicted"/>
<dbReference type="AlphaFoldDB" id="A0A5C3R0L1"/>
<feature type="signal peptide" evidence="1">
    <location>
        <begin position="1"/>
        <end position="37"/>
    </location>
</feature>
<feature type="chain" id="PRO_5022742963" evidence="1">
    <location>
        <begin position="38"/>
        <end position="56"/>
    </location>
</feature>
<protein>
    <submittedName>
        <fullName evidence="2">Uncharacterized protein</fullName>
    </submittedName>
</protein>
<reference evidence="2 3" key="1">
    <citation type="journal article" date="2019" name="Nat. Ecol. Evol.">
        <title>Megaphylogeny resolves global patterns of mushroom evolution.</title>
        <authorList>
            <person name="Varga T."/>
            <person name="Krizsan K."/>
            <person name="Foldi C."/>
            <person name="Dima B."/>
            <person name="Sanchez-Garcia M."/>
            <person name="Sanchez-Ramirez S."/>
            <person name="Szollosi G.J."/>
            <person name="Szarkandi J.G."/>
            <person name="Papp V."/>
            <person name="Albert L."/>
            <person name="Andreopoulos W."/>
            <person name="Angelini C."/>
            <person name="Antonin V."/>
            <person name="Barry K.W."/>
            <person name="Bougher N.L."/>
            <person name="Buchanan P."/>
            <person name="Buyck B."/>
            <person name="Bense V."/>
            <person name="Catcheside P."/>
            <person name="Chovatia M."/>
            <person name="Cooper J."/>
            <person name="Damon W."/>
            <person name="Desjardin D."/>
            <person name="Finy P."/>
            <person name="Geml J."/>
            <person name="Haridas S."/>
            <person name="Hughes K."/>
            <person name="Justo A."/>
            <person name="Karasinski D."/>
            <person name="Kautmanova I."/>
            <person name="Kiss B."/>
            <person name="Kocsube S."/>
            <person name="Kotiranta H."/>
            <person name="LaButti K.M."/>
            <person name="Lechner B.E."/>
            <person name="Liimatainen K."/>
            <person name="Lipzen A."/>
            <person name="Lukacs Z."/>
            <person name="Mihaltcheva S."/>
            <person name="Morgado L.N."/>
            <person name="Niskanen T."/>
            <person name="Noordeloos M.E."/>
            <person name="Ohm R.A."/>
            <person name="Ortiz-Santana B."/>
            <person name="Ovrebo C."/>
            <person name="Racz N."/>
            <person name="Riley R."/>
            <person name="Savchenko A."/>
            <person name="Shiryaev A."/>
            <person name="Soop K."/>
            <person name="Spirin V."/>
            <person name="Szebenyi C."/>
            <person name="Tomsovsky M."/>
            <person name="Tulloss R.E."/>
            <person name="Uehling J."/>
            <person name="Grigoriev I.V."/>
            <person name="Vagvolgyi C."/>
            <person name="Papp T."/>
            <person name="Martin F.M."/>
            <person name="Miettinen O."/>
            <person name="Hibbett D.S."/>
            <person name="Nagy L.G."/>
        </authorList>
    </citation>
    <scope>NUCLEOTIDE SEQUENCE [LARGE SCALE GENOMIC DNA]</scope>
    <source>
        <strain evidence="2 3">CBS 309.79</strain>
    </source>
</reference>
<name>A0A5C3R0L1_9AGAR</name>
<sequence length="56" mass="6399">MQGPGKSCCWLKTCLYLAHCNLLFVLVSFFLASSVRADHDFTDNCRCFCDYILSIE</sequence>
<keyword evidence="3" id="KW-1185">Reference proteome</keyword>
<evidence type="ECO:0000313" key="2">
    <source>
        <dbReference type="EMBL" id="TFL07826.1"/>
    </source>
</evidence>
<dbReference type="EMBL" id="ML178814">
    <property type="protein sequence ID" value="TFL07826.1"/>
    <property type="molecule type" value="Genomic_DNA"/>
</dbReference>